<keyword evidence="2" id="KW-1185">Reference proteome</keyword>
<accession>A0A8X6X354</accession>
<evidence type="ECO:0000313" key="2">
    <source>
        <dbReference type="Proteomes" id="UP000886998"/>
    </source>
</evidence>
<reference evidence="1" key="1">
    <citation type="submission" date="2020-08" db="EMBL/GenBank/DDBJ databases">
        <title>Multicomponent nature underlies the extraordinary mechanical properties of spider dragline silk.</title>
        <authorList>
            <person name="Kono N."/>
            <person name="Nakamura H."/>
            <person name="Mori M."/>
            <person name="Yoshida Y."/>
            <person name="Ohtoshi R."/>
            <person name="Malay A.D."/>
            <person name="Moran D.A.P."/>
            <person name="Tomita M."/>
            <person name="Numata K."/>
            <person name="Arakawa K."/>
        </authorList>
    </citation>
    <scope>NUCLEOTIDE SEQUENCE</scope>
</reference>
<sequence>MSDISINENVCLYEKDPNEVHILLGADIASEILTGEIKHLHKGLLAVNTKLGWRVLGKVKNCNSYTKDTNVLLSLHVHNSNISTLWSLDTIGIRDPGEKN</sequence>
<dbReference type="OrthoDB" id="6434979at2759"/>
<dbReference type="AlphaFoldDB" id="A0A8X6X354"/>
<organism evidence="1 2">
    <name type="scientific">Trichonephila inaurata madagascariensis</name>
    <dbReference type="NCBI Taxonomy" id="2747483"/>
    <lineage>
        <taxon>Eukaryota</taxon>
        <taxon>Metazoa</taxon>
        <taxon>Ecdysozoa</taxon>
        <taxon>Arthropoda</taxon>
        <taxon>Chelicerata</taxon>
        <taxon>Arachnida</taxon>
        <taxon>Araneae</taxon>
        <taxon>Araneomorphae</taxon>
        <taxon>Entelegynae</taxon>
        <taxon>Araneoidea</taxon>
        <taxon>Nephilidae</taxon>
        <taxon>Trichonephila</taxon>
        <taxon>Trichonephila inaurata</taxon>
    </lineage>
</organism>
<name>A0A8X6X354_9ARAC</name>
<protein>
    <submittedName>
        <fullName evidence="1">Integrase catalytic domain-containing protein</fullName>
    </submittedName>
</protein>
<dbReference type="EMBL" id="BMAV01004297">
    <property type="protein sequence ID" value="GFY44591.1"/>
    <property type="molecule type" value="Genomic_DNA"/>
</dbReference>
<gene>
    <name evidence="1" type="primary">AVEN_221877_1</name>
    <name evidence="1" type="ORF">TNIN_291681</name>
</gene>
<dbReference type="Proteomes" id="UP000886998">
    <property type="component" value="Unassembled WGS sequence"/>
</dbReference>
<proteinExistence type="predicted"/>
<evidence type="ECO:0000313" key="1">
    <source>
        <dbReference type="EMBL" id="GFY44591.1"/>
    </source>
</evidence>
<comment type="caution">
    <text evidence="1">The sequence shown here is derived from an EMBL/GenBank/DDBJ whole genome shotgun (WGS) entry which is preliminary data.</text>
</comment>